<comment type="subcellular location">
    <subcellularLocation>
        <location evidence="1">Membrane</location>
        <topology evidence="1">Multi-pass membrane protein</topology>
    </subcellularLocation>
</comment>
<dbReference type="CDD" id="cd00038">
    <property type="entry name" value="CAP_ED"/>
    <property type="match status" value="1"/>
</dbReference>
<keyword evidence="22" id="KW-1185">Reference proteome</keyword>
<evidence type="ECO:0000256" key="12">
    <source>
        <dbReference type="ARBA" id="ARBA00023136"/>
    </source>
</evidence>
<feature type="domain" description="PAC" evidence="20">
    <location>
        <begin position="94"/>
        <end position="150"/>
    </location>
</feature>
<dbReference type="SMART" id="SM00086">
    <property type="entry name" value="PAC"/>
    <property type="match status" value="1"/>
</dbReference>
<dbReference type="Gene3D" id="2.60.120.10">
    <property type="entry name" value="Jelly Rolls"/>
    <property type="match status" value="1"/>
</dbReference>
<keyword evidence="10 17" id="KW-1133">Transmembrane helix</keyword>
<dbReference type="EnsemblMetazoa" id="XM_031930349">
    <property type="protein sequence ID" value="XP_031786209"/>
    <property type="gene ID" value="LOC116417411"/>
</dbReference>
<evidence type="ECO:0008006" key="23">
    <source>
        <dbReference type="Google" id="ProtNLM"/>
    </source>
</evidence>
<evidence type="ECO:0000256" key="3">
    <source>
        <dbReference type="ARBA" id="ARBA00022538"/>
    </source>
</evidence>
<feature type="domain" description="Cyclic nucleotide-binding" evidence="18">
    <location>
        <begin position="593"/>
        <end position="670"/>
    </location>
</feature>
<accession>A0A7M7QE02</accession>
<feature type="compositionally biased region" description="Basic and acidic residues" evidence="16">
    <location>
        <begin position="738"/>
        <end position="753"/>
    </location>
</feature>
<keyword evidence="5 17" id="KW-0812">Transmembrane</keyword>
<evidence type="ECO:0000259" key="19">
    <source>
        <dbReference type="PROSITE" id="PS50112"/>
    </source>
</evidence>
<dbReference type="InterPro" id="IPR005821">
    <property type="entry name" value="Ion_trans_dom"/>
</dbReference>
<evidence type="ECO:0000313" key="22">
    <source>
        <dbReference type="Proteomes" id="UP000002358"/>
    </source>
</evidence>
<dbReference type="GO" id="GO:0005249">
    <property type="term" value="F:voltage-gated potassium channel activity"/>
    <property type="evidence" value="ECO:0007669"/>
    <property type="project" value="InterPro"/>
</dbReference>
<evidence type="ECO:0000256" key="15">
    <source>
        <dbReference type="SAM" id="Coils"/>
    </source>
</evidence>
<evidence type="ECO:0000256" key="16">
    <source>
        <dbReference type="SAM" id="MobiDB-lite"/>
    </source>
</evidence>
<keyword evidence="4" id="KW-0597">Phosphoprotein</keyword>
<dbReference type="InterPro" id="IPR018490">
    <property type="entry name" value="cNMP-bd_dom_sf"/>
</dbReference>
<dbReference type="InterPro" id="IPR014710">
    <property type="entry name" value="RmlC-like_jellyroll"/>
</dbReference>
<dbReference type="SUPFAM" id="SSF81324">
    <property type="entry name" value="Voltage-gated potassium channels"/>
    <property type="match status" value="1"/>
</dbReference>
<feature type="compositionally biased region" description="Low complexity" evidence="16">
    <location>
        <begin position="1007"/>
        <end position="1020"/>
    </location>
</feature>
<keyword evidence="7" id="KW-0112">Calmodulin-binding</keyword>
<feature type="compositionally biased region" description="Low complexity" evidence="16">
    <location>
        <begin position="781"/>
        <end position="790"/>
    </location>
</feature>
<keyword evidence="8" id="KW-0851">Voltage-gated channel</keyword>
<dbReference type="InterPro" id="IPR000700">
    <property type="entry name" value="PAS-assoc_C"/>
</dbReference>
<keyword evidence="6" id="KW-0631">Potassium channel</keyword>
<organism evidence="21 22">
    <name type="scientific">Nasonia vitripennis</name>
    <name type="common">Parasitic wasp</name>
    <dbReference type="NCBI Taxonomy" id="7425"/>
    <lineage>
        <taxon>Eukaryota</taxon>
        <taxon>Metazoa</taxon>
        <taxon>Ecdysozoa</taxon>
        <taxon>Arthropoda</taxon>
        <taxon>Hexapoda</taxon>
        <taxon>Insecta</taxon>
        <taxon>Pterygota</taxon>
        <taxon>Neoptera</taxon>
        <taxon>Endopterygota</taxon>
        <taxon>Hymenoptera</taxon>
        <taxon>Apocrita</taxon>
        <taxon>Proctotrupomorpha</taxon>
        <taxon>Chalcidoidea</taxon>
        <taxon>Pteromalidae</taxon>
        <taxon>Pteromalinae</taxon>
        <taxon>Nasonia</taxon>
    </lineage>
</organism>
<dbReference type="GO" id="GO:0042391">
    <property type="term" value="P:regulation of membrane potential"/>
    <property type="evidence" value="ECO:0007669"/>
    <property type="project" value="TreeGrafter"/>
</dbReference>
<evidence type="ECO:0000313" key="21">
    <source>
        <dbReference type="EnsemblMetazoa" id="XP_031786209"/>
    </source>
</evidence>
<feature type="compositionally biased region" description="Basic residues" evidence="16">
    <location>
        <begin position="1151"/>
        <end position="1160"/>
    </location>
</feature>
<feature type="domain" description="PAS" evidence="19">
    <location>
        <begin position="43"/>
        <end position="95"/>
    </location>
</feature>
<dbReference type="SUPFAM" id="SSF51206">
    <property type="entry name" value="cAMP-binding domain-like"/>
    <property type="match status" value="1"/>
</dbReference>
<feature type="region of interest" description="Disordered" evidence="16">
    <location>
        <begin position="996"/>
        <end position="1026"/>
    </location>
</feature>
<dbReference type="InterPro" id="IPR001610">
    <property type="entry name" value="PAC"/>
</dbReference>
<keyword evidence="14" id="KW-0407">Ion channel</keyword>
<dbReference type="InterPro" id="IPR050818">
    <property type="entry name" value="KCNH_animal-type"/>
</dbReference>
<evidence type="ECO:0000256" key="5">
    <source>
        <dbReference type="ARBA" id="ARBA00022692"/>
    </source>
</evidence>
<feature type="compositionally biased region" description="Polar residues" evidence="16">
    <location>
        <begin position="754"/>
        <end position="768"/>
    </location>
</feature>
<keyword evidence="2" id="KW-0813">Transport</keyword>
<dbReference type="Proteomes" id="UP000002358">
    <property type="component" value="Chromosome 4"/>
</dbReference>
<evidence type="ECO:0000256" key="1">
    <source>
        <dbReference type="ARBA" id="ARBA00004141"/>
    </source>
</evidence>
<dbReference type="CTD" id="32428"/>
<feature type="compositionally biased region" description="Basic and acidic residues" evidence="16">
    <location>
        <begin position="1107"/>
        <end position="1118"/>
    </location>
</feature>
<feature type="compositionally biased region" description="Low complexity" evidence="16">
    <location>
        <begin position="1119"/>
        <end position="1143"/>
    </location>
</feature>
<feature type="compositionally biased region" description="Basic residues" evidence="16">
    <location>
        <begin position="1090"/>
        <end position="1099"/>
    </location>
</feature>
<keyword evidence="15" id="KW-0175">Coiled coil</keyword>
<keyword evidence="3" id="KW-0633">Potassium transport</keyword>
<evidence type="ECO:0000256" key="2">
    <source>
        <dbReference type="ARBA" id="ARBA00022448"/>
    </source>
</evidence>
<dbReference type="PROSITE" id="PS50042">
    <property type="entry name" value="CNMP_BINDING_3"/>
    <property type="match status" value="1"/>
</dbReference>
<keyword evidence="12 17" id="KW-0472">Membrane</keyword>
<dbReference type="GO" id="GO:0005516">
    <property type="term" value="F:calmodulin binding"/>
    <property type="evidence" value="ECO:0007669"/>
    <property type="project" value="UniProtKB-KW"/>
</dbReference>
<evidence type="ECO:0000256" key="6">
    <source>
        <dbReference type="ARBA" id="ARBA00022826"/>
    </source>
</evidence>
<evidence type="ECO:0000256" key="4">
    <source>
        <dbReference type="ARBA" id="ARBA00022553"/>
    </source>
</evidence>
<dbReference type="PRINTS" id="PR01464">
    <property type="entry name" value="EAGCHANNEL"/>
</dbReference>
<feature type="region of interest" description="Disordered" evidence="16">
    <location>
        <begin position="737"/>
        <end position="824"/>
    </location>
</feature>
<dbReference type="GeneID" id="116417411"/>
<evidence type="ECO:0000256" key="17">
    <source>
        <dbReference type="SAM" id="Phobius"/>
    </source>
</evidence>
<feature type="compositionally biased region" description="Low complexity" evidence="16">
    <location>
        <begin position="926"/>
        <end position="945"/>
    </location>
</feature>
<dbReference type="InterPro" id="IPR000014">
    <property type="entry name" value="PAS"/>
</dbReference>
<keyword evidence="11" id="KW-0406">Ion transport</keyword>
<dbReference type="AlphaFoldDB" id="A0A7M7QE02"/>
<dbReference type="PRINTS" id="PR01463">
    <property type="entry name" value="EAGCHANLFMLY"/>
</dbReference>
<sequence>MPGGRRGLVAPQNTFLENIIRRSSSQPDSSFLLANAQIVDFPIVYCNESFCKISGYNRAEVMQKSCRCSFMYGELTDKETITRIEECLEGQICDQFEILLYKKNSTPRETPLWLLLQIAPIKNERDLVVLFLLTFRDITALKQPIETDDTKGGLSKFAKLARSVTRSRSVLVSQFSSHLPALKDSAIPVTTKQSHLGHVSSDKMMSLSGDVMPQYRQEAPKTPPHILLHYCAFKAIWDWIILCLTFYTAIMVPYNVAFKNKTSEDVFLLVVDTIVDVIFFIDIVLNFHTTFVGAGGEVVSDPKVIRMNYLKSWFIIDLLSCLPYDVFNAFDHDEDGIGSLFSALKVVRLLRLGRVVRKLDRYLEYGAAMLILLLCFYMLVAHWLACIWYSIGRSDADAGVQYSWLWKLANVTQSPYSYLWTNASTAPELVAGPSRRTMYVTALYFTMTCMTSVGFGNVAAETDNEKIFTICMMIIAALLYATIFGHVTTIIQQMTSATAKYHDMLNNVREFMKLHEVPKALSERVMDYVVSTWAMTKGLDTDKVLNYCPKDMKADICVHLNRKVFNEHPAFRLASDGCLRALAMHFTMSHSAPGDLLYHTGESIDSLCFIVTGSLEVIQDDEVVAILGKGDVFGDSFWKDNAVGQSAANVRALTYCDLHTIKRDKLLEVLDFYQAFANSFARNLILTYNLRHRLIFRKVADVRREKELAEKRKNEPQLDQSQDHLVRKIFSRFRRERHAADVEKGDGKDEKAETGSQIRKVSSSNEETGSGRARPSKWGRLLGSSSLDSGSDGGGGGPEPFKRSLSARDSRPGSSAGTNKVFPKLGKLGGTIEEVAESAAGKDAPIQSQTLALQDSKQLQLRKLESYDGGLITQPSHEREILAAVLEVKVDLKLEVQRVNQRLAKIEDMLQTLMTRLPAPSPPPATTATGTGASPPASSPQLLASPPRANLSAMVAAMSGGSAGSSQPGSAVQSPVATSLPALLVQAAAAQSAAGSCVSSPTGQEPGSSASGKLGSSPSGTQTSTRERNWVLIRNWVRAGIYKPKCKTYWFLSDPPASATDRLLPKDQSPSPSSSCQAPPGVSSSSSSSTHHHHHHHHQSSSSTTGERSREASRELLERLGQASGSSSTTAADASSSTATTTGGALGPLILRKRRSKSRNKGAAPLAPLASQPISPSEPTESTQMLPPEPSDAGSEEQPQQQQRKRPAPRPSRDYL</sequence>
<feature type="region of interest" description="Disordered" evidence="16">
    <location>
        <begin position="916"/>
        <end position="945"/>
    </location>
</feature>
<evidence type="ECO:0000256" key="8">
    <source>
        <dbReference type="ARBA" id="ARBA00022882"/>
    </source>
</evidence>
<evidence type="ECO:0000256" key="10">
    <source>
        <dbReference type="ARBA" id="ARBA00022989"/>
    </source>
</evidence>
<keyword evidence="13" id="KW-0325">Glycoprotein</keyword>
<dbReference type="FunFam" id="3.30.450.20:FF:000009">
    <property type="entry name" value="Potassium voltage-gated channel subfamily H member 1"/>
    <property type="match status" value="1"/>
</dbReference>
<feature type="region of interest" description="Disordered" evidence="16">
    <location>
        <begin position="1061"/>
        <end position="1216"/>
    </location>
</feature>
<evidence type="ECO:0000256" key="7">
    <source>
        <dbReference type="ARBA" id="ARBA00022860"/>
    </source>
</evidence>
<feature type="compositionally biased region" description="Polar residues" evidence="16">
    <location>
        <begin position="1172"/>
        <end position="1185"/>
    </location>
</feature>
<feature type="compositionally biased region" description="Basic and acidic residues" evidence="16">
    <location>
        <begin position="800"/>
        <end position="811"/>
    </location>
</feature>
<dbReference type="SUPFAM" id="SSF55785">
    <property type="entry name" value="PYP-like sensor domain (PAS domain)"/>
    <property type="match status" value="1"/>
</dbReference>
<dbReference type="Pfam" id="PF13426">
    <property type="entry name" value="PAS_9"/>
    <property type="match status" value="1"/>
</dbReference>
<dbReference type="SMR" id="A0A7M7QE02"/>
<evidence type="ECO:0000256" key="11">
    <source>
        <dbReference type="ARBA" id="ARBA00023065"/>
    </source>
</evidence>
<dbReference type="Gene3D" id="1.10.1200.260">
    <property type="match status" value="1"/>
</dbReference>
<dbReference type="InterPro" id="IPR000595">
    <property type="entry name" value="cNMP-bd_dom"/>
</dbReference>
<dbReference type="RefSeq" id="XP_031786209.1">
    <property type="nucleotide sequence ID" value="XM_031930349.1"/>
</dbReference>
<dbReference type="PROSITE" id="PS50113">
    <property type="entry name" value="PAC"/>
    <property type="match status" value="1"/>
</dbReference>
<dbReference type="PROSITE" id="PS50112">
    <property type="entry name" value="PAS"/>
    <property type="match status" value="1"/>
</dbReference>
<dbReference type="FunFam" id="2.60.120.10:FF:000009">
    <property type="entry name" value="Potassium voltage-gated channel subfamily H member 1"/>
    <property type="match status" value="1"/>
</dbReference>
<feature type="transmembrane region" description="Helical" evidence="17">
    <location>
        <begin position="438"/>
        <end position="460"/>
    </location>
</feature>
<dbReference type="SMART" id="SM00100">
    <property type="entry name" value="cNMP"/>
    <property type="match status" value="1"/>
</dbReference>
<dbReference type="CDD" id="cd00130">
    <property type="entry name" value="PAS"/>
    <property type="match status" value="1"/>
</dbReference>
<feature type="transmembrane region" description="Helical" evidence="17">
    <location>
        <begin position="467"/>
        <end position="487"/>
    </location>
</feature>
<dbReference type="NCBIfam" id="TIGR00229">
    <property type="entry name" value="sensory_box"/>
    <property type="match status" value="1"/>
</dbReference>
<dbReference type="PANTHER" id="PTHR10217:SF435">
    <property type="entry name" value="POTASSIUM VOLTAGE-GATED CHANNEL PROTEIN EAG"/>
    <property type="match status" value="1"/>
</dbReference>
<dbReference type="Gene3D" id="3.30.450.20">
    <property type="entry name" value="PAS domain"/>
    <property type="match status" value="1"/>
</dbReference>
<dbReference type="GO" id="GO:0008076">
    <property type="term" value="C:voltage-gated potassium channel complex"/>
    <property type="evidence" value="ECO:0007669"/>
    <property type="project" value="TreeGrafter"/>
</dbReference>
<dbReference type="InterPro" id="IPR035965">
    <property type="entry name" value="PAS-like_dom_sf"/>
</dbReference>
<evidence type="ECO:0000256" key="13">
    <source>
        <dbReference type="ARBA" id="ARBA00023180"/>
    </source>
</evidence>
<protein>
    <recommendedName>
        <fullName evidence="23">Potassium voltage-gated channel protein eag</fullName>
    </recommendedName>
</protein>
<dbReference type="PANTHER" id="PTHR10217">
    <property type="entry name" value="VOLTAGE AND LIGAND GATED POTASSIUM CHANNEL"/>
    <property type="match status" value="1"/>
</dbReference>
<evidence type="ECO:0000259" key="20">
    <source>
        <dbReference type="PROSITE" id="PS50113"/>
    </source>
</evidence>
<feature type="transmembrane region" description="Helical" evidence="17">
    <location>
        <begin position="236"/>
        <end position="254"/>
    </location>
</feature>
<evidence type="ECO:0000259" key="18">
    <source>
        <dbReference type="PROSITE" id="PS50042"/>
    </source>
</evidence>
<dbReference type="Gene3D" id="1.10.287.70">
    <property type="match status" value="1"/>
</dbReference>
<feature type="transmembrane region" description="Helical" evidence="17">
    <location>
        <begin position="367"/>
        <end position="391"/>
    </location>
</feature>
<keyword evidence="9" id="KW-0630">Potassium</keyword>
<evidence type="ECO:0000256" key="9">
    <source>
        <dbReference type="ARBA" id="ARBA00022958"/>
    </source>
</evidence>
<proteinExistence type="predicted"/>
<dbReference type="InterPro" id="IPR003938">
    <property type="entry name" value="K_chnl_volt-dep_EAG/ELK/ERG"/>
</dbReference>
<dbReference type="Pfam" id="PF00520">
    <property type="entry name" value="Ion_trans"/>
    <property type="match status" value="1"/>
</dbReference>
<reference evidence="21" key="1">
    <citation type="submission" date="2021-01" db="UniProtKB">
        <authorList>
            <consortium name="EnsemblMetazoa"/>
        </authorList>
    </citation>
    <scope>IDENTIFICATION</scope>
</reference>
<dbReference type="FunFam" id="1.10.1200.260:FF:000003">
    <property type="entry name" value="Potassium voltage-gated channel subfamily H member 1"/>
    <property type="match status" value="1"/>
</dbReference>
<name>A0A7M7QE02_NASVI</name>
<evidence type="ECO:0000256" key="14">
    <source>
        <dbReference type="ARBA" id="ARBA00023303"/>
    </source>
</evidence>
<feature type="coiled-coil region" evidence="15">
    <location>
        <begin position="889"/>
        <end position="916"/>
    </location>
</feature>
<dbReference type="InterPro" id="IPR003949">
    <property type="entry name" value="K_chnl_volt-dep_EAG"/>
</dbReference>
<dbReference type="Pfam" id="PF00027">
    <property type="entry name" value="cNMP_binding"/>
    <property type="match status" value="1"/>
</dbReference>